<dbReference type="PANTHER" id="PTHR46696">
    <property type="entry name" value="P450, PUTATIVE (EUROFUNG)-RELATED"/>
    <property type="match status" value="1"/>
</dbReference>
<protein>
    <recommendedName>
        <fullName evidence="14">Steroid C26-monooxygenase</fullName>
    </recommendedName>
    <alternativeName>
        <fullName evidence="15">Cholest-4-en-3-one C26-monooxygenase</fullName>
    </alternativeName>
    <alternativeName>
        <fullName evidence="17">Cholesterol C26-monooxygenase</fullName>
    </alternativeName>
    <alternativeName>
        <fullName evidence="16">Steroid C27-monooxygenase</fullName>
    </alternativeName>
</protein>
<evidence type="ECO:0000256" key="18">
    <source>
        <dbReference type="RuleBase" id="RU000461"/>
    </source>
</evidence>
<gene>
    <name evidence="19" type="primary">cyp128_1</name>
    <name evidence="19" type="ORF">MGAD_42920</name>
</gene>
<dbReference type="PANTHER" id="PTHR46696:SF4">
    <property type="entry name" value="BIOTIN BIOSYNTHESIS CYTOCHROME P450"/>
    <property type="match status" value="1"/>
</dbReference>
<evidence type="ECO:0000256" key="5">
    <source>
        <dbReference type="ARBA" id="ARBA00022723"/>
    </source>
</evidence>
<dbReference type="PROSITE" id="PS00086">
    <property type="entry name" value="CYTOCHROME_P450"/>
    <property type="match status" value="1"/>
</dbReference>
<keyword evidence="5 18" id="KW-0479">Metal-binding</keyword>
<evidence type="ECO:0000256" key="6">
    <source>
        <dbReference type="ARBA" id="ARBA00022963"/>
    </source>
</evidence>
<dbReference type="AlphaFoldDB" id="A0A7I7WT95"/>
<evidence type="ECO:0000256" key="17">
    <source>
        <dbReference type="ARBA" id="ARBA00083909"/>
    </source>
</evidence>
<name>A0A7I7WT95_MYCGU</name>
<dbReference type="GO" id="GO:0020037">
    <property type="term" value="F:heme binding"/>
    <property type="evidence" value="ECO:0007669"/>
    <property type="project" value="InterPro"/>
</dbReference>
<proteinExistence type="inferred from homology"/>
<dbReference type="InterPro" id="IPR036396">
    <property type="entry name" value="Cyt_P450_sf"/>
</dbReference>
<dbReference type="InterPro" id="IPR001128">
    <property type="entry name" value="Cyt_P450"/>
</dbReference>
<comment type="cofactor">
    <cofactor evidence="1">
        <name>heme</name>
        <dbReference type="ChEBI" id="CHEBI:30413"/>
    </cofactor>
</comment>
<evidence type="ECO:0000256" key="11">
    <source>
        <dbReference type="ARBA" id="ARBA00023166"/>
    </source>
</evidence>
<evidence type="ECO:0000256" key="12">
    <source>
        <dbReference type="ARBA" id="ARBA00023221"/>
    </source>
</evidence>
<evidence type="ECO:0000256" key="15">
    <source>
        <dbReference type="ARBA" id="ARBA00079588"/>
    </source>
</evidence>
<keyword evidence="12" id="KW-0753">Steroid metabolism</keyword>
<evidence type="ECO:0000256" key="1">
    <source>
        <dbReference type="ARBA" id="ARBA00001971"/>
    </source>
</evidence>
<evidence type="ECO:0000256" key="2">
    <source>
        <dbReference type="ARBA" id="ARBA00010617"/>
    </source>
</evidence>
<dbReference type="Pfam" id="PF00067">
    <property type="entry name" value="p450"/>
    <property type="match status" value="1"/>
</dbReference>
<dbReference type="FunFam" id="1.10.630.10:FF:000018">
    <property type="entry name" value="Cytochrome P450 monooxygenase"/>
    <property type="match status" value="1"/>
</dbReference>
<organism evidence="19 20">
    <name type="scientific">Mycolicibacterium gadium</name>
    <name type="common">Mycobacterium gadium</name>
    <dbReference type="NCBI Taxonomy" id="1794"/>
    <lineage>
        <taxon>Bacteria</taxon>
        <taxon>Bacillati</taxon>
        <taxon>Actinomycetota</taxon>
        <taxon>Actinomycetes</taxon>
        <taxon>Mycobacteriales</taxon>
        <taxon>Mycobacteriaceae</taxon>
        <taxon>Mycolicibacterium</taxon>
    </lineage>
</organism>
<evidence type="ECO:0000256" key="7">
    <source>
        <dbReference type="ARBA" id="ARBA00023002"/>
    </source>
</evidence>
<dbReference type="PRINTS" id="PR00359">
    <property type="entry name" value="BP450"/>
</dbReference>
<dbReference type="SUPFAM" id="SSF48264">
    <property type="entry name" value="Cytochrome P450"/>
    <property type="match status" value="1"/>
</dbReference>
<evidence type="ECO:0000256" key="16">
    <source>
        <dbReference type="ARBA" id="ARBA00082981"/>
    </source>
</evidence>
<accession>A0A7I7WT95</accession>
<keyword evidence="3" id="KW-0153">Cholesterol metabolism</keyword>
<evidence type="ECO:0000313" key="19">
    <source>
        <dbReference type="EMBL" id="BBZ19957.1"/>
    </source>
</evidence>
<dbReference type="Proteomes" id="UP000466187">
    <property type="component" value="Chromosome"/>
</dbReference>
<evidence type="ECO:0000256" key="4">
    <source>
        <dbReference type="ARBA" id="ARBA00022617"/>
    </source>
</evidence>
<comment type="similarity">
    <text evidence="2 18">Belongs to the cytochrome P450 family.</text>
</comment>
<dbReference type="KEGG" id="mgad:MGAD_42920"/>
<dbReference type="GO" id="GO:0005506">
    <property type="term" value="F:iron ion binding"/>
    <property type="evidence" value="ECO:0007669"/>
    <property type="project" value="InterPro"/>
</dbReference>
<dbReference type="InterPro" id="IPR017972">
    <property type="entry name" value="Cyt_P450_CS"/>
</dbReference>
<keyword evidence="7 18" id="KW-0560">Oxidoreductase</keyword>
<evidence type="ECO:0000256" key="10">
    <source>
        <dbReference type="ARBA" id="ARBA00023098"/>
    </source>
</evidence>
<dbReference type="GO" id="GO:0036199">
    <property type="term" value="F:cholest-4-en-3-one 26-monooxygenase activity"/>
    <property type="evidence" value="ECO:0007669"/>
    <property type="project" value="TreeGrafter"/>
</dbReference>
<keyword evidence="4 18" id="KW-0349">Heme</keyword>
<evidence type="ECO:0000256" key="14">
    <source>
        <dbReference type="ARBA" id="ARBA00070775"/>
    </source>
</evidence>
<dbReference type="GO" id="GO:0006707">
    <property type="term" value="P:cholesterol catabolic process"/>
    <property type="evidence" value="ECO:0007669"/>
    <property type="project" value="TreeGrafter"/>
</dbReference>
<evidence type="ECO:0000256" key="3">
    <source>
        <dbReference type="ARBA" id="ARBA00022548"/>
    </source>
</evidence>
<evidence type="ECO:0000256" key="8">
    <source>
        <dbReference type="ARBA" id="ARBA00023004"/>
    </source>
</evidence>
<evidence type="ECO:0000256" key="9">
    <source>
        <dbReference type="ARBA" id="ARBA00023033"/>
    </source>
</evidence>
<dbReference type="Gene3D" id="1.10.630.10">
    <property type="entry name" value="Cytochrome P450"/>
    <property type="match status" value="1"/>
</dbReference>
<keyword evidence="10" id="KW-0443">Lipid metabolism</keyword>
<evidence type="ECO:0000313" key="20">
    <source>
        <dbReference type="Proteomes" id="UP000466187"/>
    </source>
</evidence>
<dbReference type="GO" id="GO:0008395">
    <property type="term" value="F:steroid hydroxylase activity"/>
    <property type="evidence" value="ECO:0007669"/>
    <property type="project" value="TreeGrafter"/>
</dbReference>
<dbReference type="InterPro" id="IPR002397">
    <property type="entry name" value="Cyt_P450_B"/>
</dbReference>
<evidence type="ECO:0000256" key="13">
    <source>
        <dbReference type="ARBA" id="ARBA00049645"/>
    </source>
</evidence>
<dbReference type="EMBL" id="AP022608">
    <property type="protein sequence ID" value="BBZ19957.1"/>
    <property type="molecule type" value="Genomic_DNA"/>
</dbReference>
<dbReference type="PRINTS" id="PR00385">
    <property type="entry name" value="P450"/>
</dbReference>
<keyword evidence="8 18" id="KW-0408">Iron</keyword>
<keyword evidence="6" id="KW-0442">Lipid degradation</keyword>
<keyword evidence="11" id="KW-1207">Sterol metabolism</keyword>
<comment type="pathway">
    <text evidence="13">Steroid metabolism; cholesterol degradation.</text>
</comment>
<reference evidence="19 20" key="1">
    <citation type="journal article" date="2019" name="Emerg. Microbes Infect.">
        <title>Comprehensive subspecies identification of 175 nontuberculous mycobacteria species based on 7547 genomic profiles.</title>
        <authorList>
            <person name="Matsumoto Y."/>
            <person name="Kinjo T."/>
            <person name="Motooka D."/>
            <person name="Nabeya D."/>
            <person name="Jung N."/>
            <person name="Uechi K."/>
            <person name="Horii T."/>
            <person name="Iida T."/>
            <person name="Fujita J."/>
            <person name="Nakamura S."/>
        </authorList>
    </citation>
    <scope>NUCLEOTIDE SEQUENCE [LARGE SCALE GENOMIC DNA]</scope>
    <source>
        <strain evidence="19 20">JCM 12688</strain>
    </source>
</reference>
<keyword evidence="9 18" id="KW-0503">Monooxygenase</keyword>
<sequence length="459" mass="50132">MTGRFAPWGTQSRAVFDQYGKDTGSAAMTADHNNAGVLSSMRPFGTAVQMNIGAAIRTRRRGVKGWTGAVNTAYDPLDPATAAEPFAAYRALHSSGRVHYNPKRATWVVSRLEDVRAALRDTDRINSSQGVTRVRMAADLVVVTDGEQHSRLRKQVQPAFTKRALESWQAITGRLATELVDHVVANPGCDVVEELAIPMPLRVIAGIMGIPETDIADFRRWSEGAVQLINFTPTPSGVISVAKSVNAALALRRYFLKQLASGHLKGSGTVLGRLLEHSTDGNLTDEQLFFIAVLLLIAGNETTTNLLGGMFEAFARNPEEYDKIRANPDLIPMAIEELLRFTSPIQNLYRYTCADYAIGDVTIPSGSRVLLSFGAANRDPLVFDDPDAFIADRNPRMHVAFGYGAHMCLGAPLARMEAEAVLRELVSRVERISTEGPVTWSTNSSLRGPTKLPVRLQKC</sequence>